<protein>
    <submittedName>
        <fullName evidence="1">Uncharacterized protein</fullName>
    </submittedName>
</protein>
<name>R0K6S2_ANAPL</name>
<accession>R0K6S2</accession>
<proteinExistence type="predicted"/>
<reference evidence="2" key="1">
    <citation type="journal article" date="2013" name="Nat. Genet.">
        <title>The duck genome and transcriptome provide insight into an avian influenza virus reservoir species.</title>
        <authorList>
            <person name="Huang Y."/>
            <person name="Li Y."/>
            <person name="Burt D.W."/>
            <person name="Chen H."/>
            <person name="Zhang Y."/>
            <person name="Qian W."/>
            <person name="Kim H."/>
            <person name="Gan S."/>
            <person name="Zhao Y."/>
            <person name="Li J."/>
            <person name="Yi K."/>
            <person name="Feng H."/>
            <person name="Zhu P."/>
            <person name="Li B."/>
            <person name="Liu Q."/>
            <person name="Fairley S."/>
            <person name="Magor K.E."/>
            <person name="Du Z."/>
            <person name="Hu X."/>
            <person name="Goodman L."/>
            <person name="Tafer H."/>
            <person name="Vignal A."/>
            <person name="Lee T."/>
            <person name="Kim K.W."/>
            <person name="Sheng Z."/>
            <person name="An Y."/>
            <person name="Searle S."/>
            <person name="Herrero J."/>
            <person name="Groenen M.A."/>
            <person name="Crooijmans R.P."/>
            <person name="Faraut T."/>
            <person name="Cai Q."/>
            <person name="Webster R.G."/>
            <person name="Aldridge J.R."/>
            <person name="Warren W.C."/>
            <person name="Bartschat S."/>
            <person name="Kehr S."/>
            <person name="Marz M."/>
            <person name="Stadler P.F."/>
            <person name="Smith J."/>
            <person name="Kraus R.H."/>
            <person name="Zhao Y."/>
            <person name="Ren L."/>
            <person name="Fei J."/>
            <person name="Morisson M."/>
            <person name="Kaiser P."/>
            <person name="Griffin D.K."/>
            <person name="Rao M."/>
            <person name="Pitel F."/>
            <person name="Wang J."/>
            <person name="Li N."/>
        </authorList>
    </citation>
    <scope>NUCLEOTIDE SEQUENCE [LARGE SCALE GENOMIC DNA]</scope>
</reference>
<dbReference type="Proteomes" id="UP000296049">
    <property type="component" value="Unassembled WGS sequence"/>
</dbReference>
<keyword evidence="2" id="KW-1185">Reference proteome</keyword>
<gene>
    <name evidence="1" type="ORF">Anapl_01188</name>
</gene>
<evidence type="ECO:0000313" key="1">
    <source>
        <dbReference type="EMBL" id="EOB05856.1"/>
    </source>
</evidence>
<evidence type="ECO:0000313" key="2">
    <source>
        <dbReference type="Proteomes" id="UP000296049"/>
    </source>
</evidence>
<sequence length="394" mass="42332">MKGRVSSSTPLFGLPEQTQKGFALGWGSCLSCTAEFNLLWLMLSVRGLVVDAAEFNLLWLMLSLRKSLMPFSAGFWLFLSHGGVVGGCLHVAAEPVCFLLGCRRSKGRSFHLLGTEQQPGRVSSLCISSSSQGAVHSADKVIPVADFKLATGDPRAAGRLGSCSSGAARSDAHASPVLPSLSGRVQRCQFDLDKTHPATALTALRQALGWLGWLCADEEEEEEDFTAGSFLSSRRLCIPVVPALSSLETAEVFKPAKTLQERGLPDITQGSTQGLVAPRVIPGRSGKAQGEEHEGFRLLTLSMTWFSPNGCYFVEYCIGYSSGRRGADVGIPTRAEVVSPRHAGTQLGYLLKNCFIDPALWKNTVRAHTSGDCLPCRGSTTTPFVELFSSTPLF</sequence>
<organism evidence="1 2">
    <name type="scientific">Anas platyrhynchos</name>
    <name type="common">Mallard</name>
    <name type="synonym">Anas boschas</name>
    <dbReference type="NCBI Taxonomy" id="8839"/>
    <lineage>
        <taxon>Eukaryota</taxon>
        <taxon>Metazoa</taxon>
        <taxon>Chordata</taxon>
        <taxon>Craniata</taxon>
        <taxon>Vertebrata</taxon>
        <taxon>Euteleostomi</taxon>
        <taxon>Archelosauria</taxon>
        <taxon>Archosauria</taxon>
        <taxon>Dinosauria</taxon>
        <taxon>Saurischia</taxon>
        <taxon>Theropoda</taxon>
        <taxon>Coelurosauria</taxon>
        <taxon>Aves</taxon>
        <taxon>Neognathae</taxon>
        <taxon>Galloanserae</taxon>
        <taxon>Anseriformes</taxon>
        <taxon>Anatidae</taxon>
        <taxon>Anatinae</taxon>
        <taxon>Anas</taxon>
    </lineage>
</organism>
<dbReference type="AlphaFoldDB" id="R0K6S2"/>
<dbReference type="EMBL" id="KB742659">
    <property type="protein sequence ID" value="EOB05856.1"/>
    <property type="molecule type" value="Genomic_DNA"/>
</dbReference>